<evidence type="ECO:0000256" key="3">
    <source>
        <dbReference type="ARBA" id="ARBA00022722"/>
    </source>
</evidence>
<evidence type="ECO:0000256" key="1">
    <source>
        <dbReference type="ARBA" id="ARBA00005915"/>
    </source>
</evidence>
<name>A0ABX1TLL5_9GAMM</name>
<dbReference type="PANTHER" id="PTHR30255:SF2">
    <property type="entry name" value="SINGLE-STRANDED-DNA-SPECIFIC EXONUCLEASE RECJ"/>
    <property type="match status" value="1"/>
</dbReference>
<feature type="domain" description="DHHA1" evidence="7">
    <location>
        <begin position="357"/>
        <end position="447"/>
    </location>
</feature>
<feature type="domain" description="DDH" evidence="6">
    <location>
        <begin position="69"/>
        <end position="229"/>
    </location>
</feature>
<dbReference type="Gene3D" id="3.10.310.30">
    <property type="match status" value="1"/>
</dbReference>
<evidence type="ECO:0000313" key="9">
    <source>
        <dbReference type="EMBL" id="NMQ20307.1"/>
    </source>
</evidence>
<reference evidence="9 10" key="1">
    <citation type="submission" date="2019-03" db="EMBL/GenBank/DDBJ databases">
        <title>Metabolic reconstructions from genomes of highly enriched 'Candidatus Accumulibacter' and 'Candidatus Competibacter' bioreactor populations.</title>
        <authorList>
            <person name="Annavajhala M.K."/>
            <person name="Welles L."/>
            <person name="Abbas B."/>
            <person name="Sorokin D."/>
            <person name="Park H."/>
            <person name="Van Loosdrecht M."/>
            <person name="Chandran K."/>
        </authorList>
    </citation>
    <scope>NUCLEOTIDE SEQUENCE [LARGE SCALE GENOMIC DNA]</scope>
    <source>
        <strain evidence="9 10">SBR_G</strain>
    </source>
</reference>
<dbReference type="Pfam" id="PF01368">
    <property type="entry name" value="DHH"/>
    <property type="match status" value="1"/>
</dbReference>
<dbReference type="RefSeq" id="WP_169249572.1">
    <property type="nucleotide sequence ID" value="NZ_SPMZ01000043.1"/>
</dbReference>
<evidence type="ECO:0000259" key="7">
    <source>
        <dbReference type="Pfam" id="PF02272"/>
    </source>
</evidence>
<dbReference type="Pfam" id="PF17768">
    <property type="entry name" value="RecJ_OB"/>
    <property type="match status" value="1"/>
</dbReference>
<dbReference type="EMBL" id="SPMZ01000043">
    <property type="protein sequence ID" value="NMQ20307.1"/>
    <property type="molecule type" value="Genomic_DNA"/>
</dbReference>
<dbReference type="InterPro" id="IPR041122">
    <property type="entry name" value="RecJ_OB"/>
</dbReference>
<keyword evidence="5 9" id="KW-0269">Exonuclease</keyword>
<comment type="caution">
    <text evidence="9">The sequence shown here is derived from an EMBL/GenBank/DDBJ whole genome shotgun (WGS) entry which is preliminary data.</text>
</comment>
<keyword evidence="10" id="KW-1185">Reference proteome</keyword>
<protein>
    <recommendedName>
        <fullName evidence="2">Single-stranded-DNA-specific exonuclease RecJ</fullName>
    </recommendedName>
</protein>
<dbReference type="InterPro" id="IPR001667">
    <property type="entry name" value="DDH_dom"/>
</dbReference>
<dbReference type="SUPFAM" id="SSF64182">
    <property type="entry name" value="DHH phosphoesterases"/>
    <property type="match status" value="1"/>
</dbReference>
<dbReference type="NCBIfam" id="TIGR00644">
    <property type="entry name" value="recJ"/>
    <property type="match status" value="1"/>
</dbReference>
<dbReference type="InterPro" id="IPR038763">
    <property type="entry name" value="DHH_sf"/>
</dbReference>
<dbReference type="GO" id="GO:0004527">
    <property type="term" value="F:exonuclease activity"/>
    <property type="evidence" value="ECO:0007669"/>
    <property type="project" value="UniProtKB-KW"/>
</dbReference>
<evidence type="ECO:0000256" key="5">
    <source>
        <dbReference type="ARBA" id="ARBA00022839"/>
    </source>
</evidence>
<evidence type="ECO:0000256" key="2">
    <source>
        <dbReference type="ARBA" id="ARBA00019841"/>
    </source>
</evidence>
<evidence type="ECO:0000259" key="6">
    <source>
        <dbReference type="Pfam" id="PF01368"/>
    </source>
</evidence>
<comment type="similarity">
    <text evidence="1">Belongs to the RecJ family.</text>
</comment>
<keyword evidence="4" id="KW-0378">Hydrolase</keyword>
<accession>A0ABX1TLL5</accession>
<evidence type="ECO:0000256" key="4">
    <source>
        <dbReference type="ARBA" id="ARBA00022801"/>
    </source>
</evidence>
<dbReference type="PANTHER" id="PTHR30255">
    <property type="entry name" value="SINGLE-STRANDED-DNA-SPECIFIC EXONUCLEASE RECJ"/>
    <property type="match status" value="1"/>
</dbReference>
<proteinExistence type="inferred from homology"/>
<dbReference type="InterPro" id="IPR004610">
    <property type="entry name" value="RecJ"/>
</dbReference>
<dbReference type="InterPro" id="IPR051673">
    <property type="entry name" value="SSDNA_exonuclease_RecJ"/>
</dbReference>
<organism evidence="9 10">
    <name type="scientific">Candidatus Competibacter phosphatis</name>
    <dbReference type="NCBI Taxonomy" id="221280"/>
    <lineage>
        <taxon>Bacteria</taxon>
        <taxon>Pseudomonadati</taxon>
        <taxon>Pseudomonadota</taxon>
        <taxon>Gammaproteobacteria</taxon>
        <taxon>Candidatus Competibacteraceae</taxon>
        <taxon>Candidatus Competibacter</taxon>
    </lineage>
</organism>
<dbReference type="Gene3D" id="3.90.1640.30">
    <property type="match status" value="1"/>
</dbReference>
<dbReference type="InterPro" id="IPR003156">
    <property type="entry name" value="DHHA1_dom"/>
</dbReference>
<evidence type="ECO:0000313" key="10">
    <source>
        <dbReference type="Proteomes" id="UP000760480"/>
    </source>
</evidence>
<gene>
    <name evidence="9" type="primary">recJ</name>
    <name evidence="9" type="ORF">E4P82_14545</name>
</gene>
<dbReference type="Proteomes" id="UP000760480">
    <property type="component" value="Unassembled WGS sequence"/>
</dbReference>
<sequence>MSTFIVRRTAPPAADLPVAPLLQRIYAARGVRFADELQRELRLLTPPDALLGMEKAVELLYAALRERWRILIVADFDADGATSCALTLRALRAMGAAWVGYRVPNRFEHGYGLTPEIVAVAAGERPDLLITVDNGISSHEGVRAAQARGMKVLITDHHAPGQTLPAAEAIVNPNQPGDGFPSKHLAGVGVAFYVLMALRARLREVDWFAERGLAEPNLAQFLDLVAFGTVADVVRLDHHNRILVEQGLRRIRQDRCIPGIAALCEIAGRSQDRLSASDIGFYLGPRLNAAGRLEDMSQGIECLLSDDLDTARSIARRLHEINRQRGELTAEMQAQALAWIDRLAPTMADLPFGLCLFDPEWHQGVVGIIAGRLKEQLNRPVIVFAPDRDGNIKGSGRSVAGMHLRDALAAVATRHPGLIGHFGGHAMAAGLTLTSEHFETFNQAFDTETRQWLSDDDLQGRLLSDGELAPAEFSLEIAELLREAGPWGQGFPEPLFDGLFEVSSHRILKDQHLKLWLRPPGTLLALEAIAFRRAAGFNPGTARVRAAYRLDVNEWRGERRLQLRIEHLEAA</sequence>
<keyword evidence="3" id="KW-0540">Nuclease</keyword>
<dbReference type="Pfam" id="PF02272">
    <property type="entry name" value="DHHA1"/>
    <property type="match status" value="1"/>
</dbReference>
<evidence type="ECO:0000259" key="8">
    <source>
        <dbReference type="Pfam" id="PF17768"/>
    </source>
</evidence>
<feature type="domain" description="RecJ OB" evidence="8">
    <location>
        <begin position="465"/>
        <end position="567"/>
    </location>
</feature>